<dbReference type="CDD" id="cd00761">
    <property type="entry name" value="Glyco_tranf_GTA_type"/>
    <property type="match status" value="1"/>
</dbReference>
<accession>Q4K0R1</accession>
<proteinExistence type="predicted"/>
<name>Q4K0R1_STREE</name>
<dbReference type="CAZy" id="GT2">
    <property type="family name" value="Glycosyltransferase Family 2"/>
</dbReference>
<keyword evidence="1" id="KW-0328">Glycosyltransferase</keyword>
<feature type="domain" description="Glycosyltransferase 2-like" evidence="3">
    <location>
        <begin position="7"/>
        <end position="113"/>
    </location>
</feature>
<dbReference type="InterPro" id="IPR001173">
    <property type="entry name" value="Glyco_trans_2-like"/>
</dbReference>
<keyword evidence="2 4" id="KW-0808">Transferase</keyword>
<dbReference type="EMBL" id="CR931680">
    <property type="protein sequence ID" value="CAI33744.1"/>
    <property type="molecule type" value="Genomic_DNA"/>
</dbReference>
<protein>
    <submittedName>
        <fullName evidence="4">Putative glycosyl transferase</fullName>
    </submittedName>
</protein>
<dbReference type="InterPro" id="IPR029044">
    <property type="entry name" value="Nucleotide-diphossugar_trans"/>
</dbReference>
<dbReference type="SUPFAM" id="SSF53448">
    <property type="entry name" value="Nucleotide-diphospho-sugar transferases"/>
    <property type="match status" value="1"/>
</dbReference>
<reference evidence="4" key="1">
    <citation type="journal article" date="2006" name="PLoS Genet.">
        <title>Genetic analysis of the capsular biosynthetic locus from all 90 pneumococcal serotypes.</title>
        <authorList>
            <person name="Bentley S.D."/>
            <person name="Aanensen D.M."/>
            <person name="Mavroidi A."/>
            <person name="Saunders D."/>
            <person name="Rabbinowitsch E."/>
            <person name="Collins M."/>
            <person name="Donohoe K."/>
            <person name="Harris D."/>
            <person name="Murphy L."/>
            <person name="Quail M.A."/>
            <person name="Samuel G."/>
            <person name="Skovsted I.C."/>
            <person name="Kaltoft M.S."/>
            <person name="Barrell B."/>
            <person name="Reeves P.R."/>
            <person name="Parkhill J."/>
            <person name="Spratt B.G."/>
        </authorList>
    </citation>
    <scope>NUCLEOTIDE SEQUENCE</scope>
    <source>
        <strain evidence="4">546/62</strain>
    </source>
</reference>
<dbReference type="PANTHER" id="PTHR22916">
    <property type="entry name" value="GLYCOSYLTRANSFERASE"/>
    <property type="match status" value="1"/>
</dbReference>
<evidence type="ECO:0000256" key="2">
    <source>
        <dbReference type="ARBA" id="ARBA00022679"/>
    </source>
</evidence>
<dbReference type="Pfam" id="PF00535">
    <property type="entry name" value="Glycos_transf_2"/>
    <property type="match status" value="1"/>
</dbReference>
<dbReference type="RefSeq" id="WP_054407011.1">
    <property type="nucleotide sequence ID" value="NZ_COCU02000029.1"/>
</dbReference>
<gene>
    <name evidence="4" type="primary">wcyU</name>
    <name evidence="4" type="ORF">SPC21_0013</name>
</gene>
<evidence type="ECO:0000256" key="1">
    <source>
        <dbReference type="ARBA" id="ARBA00022676"/>
    </source>
</evidence>
<dbReference type="GO" id="GO:0016757">
    <property type="term" value="F:glycosyltransferase activity"/>
    <property type="evidence" value="ECO:0007669"/>
    <property type="project" value="UniProtKB-KW"/>
</dbReference>
<dbReference type="PANTHER" id="PTHR22916:SF51">
    <property type="entry name" value="GLYCOSYLTRANSFERASE EPSH-RELATED"/>
    <property type="match status" value="1"/>
</dbReference>
<evidence type="ECO:0000259" key="3">
    <source>
        <dbReference type="Pfam" id="PF00535"/>
    </source>
</evidence>
<evidence type="ECO:0000313" key="4">
    <source>
        <dbReference type="EMBL" id="CAI33744.1"/>
    </source>
</evidence>
<sequence length="342" mass="39792">MSDLLLSFIMPTYNSAEYLADTMDSLVASIGDYNHLVEIICVDDGSWDNTVTILEGYKSIYDNLIIIRNEHGGVSQARNTALDIVSGKYISFVDSDDLYEKDFLNTFISLDKNFDFLFTDVGGLKDEISFQEINEKEKLKIFKNNFNLGEYTIHPGIAGKFFRTSLINDIQLRFNTQLSFAEDILFNFTLLTASRHVILSPVNFYHVNGTHSLMYYNEKNLKGQIVFVDRIRQILKGYSESSEIVLIENFIILKAMTVYIDRYFGPLWLNGTYSLNEASKLMKSTIEDNDFSKAFNSNRLDYSIGNRYVVFRKLLRFRQYKLCLLYNRIMDKIKGYERFRKQ</sequence>
<dbReference type="AlphaFoldDB" id="Q4K0R1"/>
<organism evidence="4">
    <name type="scientific">Streptococcus pneumoniae</name>
    <dbReference type="NCBI Taxonomy" id="1313"/>
    <lineage>
        <taxon>Bacteria</taxon>
        <taxon>Bacillati</taxon>
        <taxon>Bacillota</taxon>
        <taxon>Bacilli</taxon>
        <taxon>Lactobacillales</taxon>
        <taxon>Streptococcaceae</taxon>
        <taxon>Streptococcus</taxon>
    </lineage>
</organism>
<dbReference type="Gene3D" id="3.90.550.10">
    <property type="entry name" value="Spore Coat Polysaccharide Biosynthesis Protein SpsA, Chain A"/>
    <property type="match status" value="1"/>
</dbReference>